<dbReference type="PANTHER" id="PTHR46148">
    <property type="entry name" value="CHROMO DOMAIN-CONTAINING PROTEIN"/>
    <property type="match status" value="1"/>
</dbReference>
<protein>
    <recommendedName>
        <fullName evidence="3">Reverse transcriptase domain-containing protein</fullName>
    </recommendedName>
</protein>
<proteinExistence type="predicted"/>
<evidence type="ECO:0000313" key="2">
    <source>
        <dbReference type="Proteomes" id="UP001151760"/>
    </source>
</evidence>
<keyword evidence="2" id="KW-1185">Reference proteome</keyword>
<evidence type="ECO:0000313" key="1">
    <source>
        <dbReference type="EMBL" id="GJT68649.1"/>
    </source>
</evidence>
<evidence type="ECO:0008006" key="3">
    <source>
        <dbReference type="Google" id="ProtNLM"/>
    </source>
</evidence>
<accession>A0ABQ5FZ82</accession>
<reference evidence="1" key="2">
    <citation type="submission" date="2022-01" db="EMBL/GenBank/DDBJ databases">
        <authorList>
            <person name="Yamashiro T."/>
            <person name="Shiraishi A."/>
            <person name="Satake H."/>
            <person name="Nakayama K."/>
        </authorList>
    </citation>
    <scope>NUCLEOTIDE SEQUENCE</scope>
</reference>
<dbReference type="PANTHER" id="PTHR46148:SF59">
    <property type="entry name" value="NUCLEOTIDYLTRANSFERASE, RIBONUCLEASE H"/>
    <property type="match status" value="1"/>
</dbReference>
<gene>
    <name evidence="1" type="ORF">Tco_1020129</name>
</gene>
<sequence length="197" mass="22836">MDDLPHGFWSAENALRRRIGFEYGLSSSKGWTNYHSSIQCAPFGALYGRKCRSWAEIRESMLIRLELVQETTDKVVLIKENLKETRDRQKSYADNRHKLLDFKDEISLRRGYCDNHDLSRKPLEFQVGDHVMLKVSPWKGVVSLDEIKVDKTLHFVEEPLEIMDRKVKTLKRSKIPIVKVDGIPSVDQSLPGNVRII</sequence>
<reference evidence="1" key="1">
    <citation type="journal article" date="2022" name="Int. J. Mol. Sci.">
        <title>Draft Genome of Tanacetum Coccineum: Genomic Comparison of Closely Related Tanacetum-Family Plants.</title>
        <authorList>
            <person name="Yamashiro T."/>
            <person name="Shiraishi A."/>
            <person name="Nakayama K."/>
            <person name="Satake H."/>
        </authorList>
    </citation>
    <scope>NUCLEOTIDE SEQUENCE</scope>
</reference>
<name>A0ABQ5FZ82_9ASTR</name>
<dbReference type="Proteomes" id="UP001151760">
    <property type="component" value="Unassembled WGS sequence"/>
</dbReference>
<dbReference type="EMBL" id="BQNB010017918">
    <property type="protein sequence ID" value="GJT68649.1"/>
    <property type="molecule type" value="Genomic_DNA"/>
</dbReference>
<organism evidence="1 2">
    <name type="scientific">Tanacetum coccineum</name>
    <dbReference type="NCBI Taxonomy" id="301880"/>
    <lineage>
        <taxon>Eukaryota</taxon>
        <taxon>Viridiplantae</taxon>
        <taxon>Streptophyta</taxon>
        <taxon>Embryophyta</taxon>
        <taxon>Tracheophyta</taxon>
        <taxon>Spermatophyta</taxon>
        <taxon>Magnoliopsida</taxon>
        <taxon>eudicotyledons</taxon>
        <taxon>Gunneridae</taxon>
        <taxon>Pentapetalae</taxon>
        <taxon>asterids</taxon>
        <taxon>campanulids</taxon>
        <taxon>Asterales</taxon>
        <taxon>Asteraceae</taxon>
        <taxon>Asteroideae</taxon>
        <taxon>Anthemideae</taxon>
        <taxon>Anthemidinae</taxon>
        <taxon>Tanacetum</taxon>
    </lineage>
</organism>
<comment type="caution">
    <text evidence="1">The sequence shown here is derived from an EMBL/GenBank/DDBJ whole genome shotgun (WGS) entry which is preliminary data.</text>
</comment>